<organism evidence="1 2">
    <name type="scientific">Pedobacter aquae</name>
    <dbReference type="NCBI Taxonomy" id="2605747"/>
    <lineage>
        <taxon>Bacteria</taxon>
        <taxon>Pseudomonadati</taxon>
        <taxon>Bacteroidota</taxon>
        <taxon>Sphingobacteriia</taxon>
        <taxon>Sphingobacteriales</taxon>
        <taxon>Sphingobacteriaceae</taxon>
        <taxon>Pedobacter</taxon>
    </lineage>
</organism>
<dbReference type="RefSeq" id="WP_149074579.1">
    <property type="nucleotide sequence ID" value="NZ_CP043329.1"/>
</dbReference>
<dbReference type="AlphaFoldDB" id="A0A5C0VHR0"/>
<dbReference type="Proteomes" id="UP000323653">
    <property type="component" value="Chromosome"/>
</dbReference>
<reference evidence="1 2" key="1">
    <citation type="submission" date="2019-08" db="EMBL/GenBank/DDBJ databases">
        <title>Pedobacter sp. nov., isolated from Han river, South Korea.</title>
        <authorList>
            <person name="Lee D.-H."/>
            <person name="Kim Y.-S."/>
            <person name="Hwang E.-M."/>
            <person name="Le Tran T.C."/>
            <person name="Cha C.-J."/>
        </authorList>
    </citation>
    <scope>NUCLEOTIDE SEQUENCE [LARGE SCALE GENOMIC DNA]</scope>
    <source>
        <strain evidence="1 2">CJ43</strain>
    </source>
</reference>
<dbReference type="EMBL" id="CP043329">
    <property type="protein sequence ID" value="QEK51617.1"/>
    <property type="molecule type" value="Genomic_DNA"/>
</dbReference>
<gene>
    <name evidence="1" type="ORF">FYC62_08060</name>
</gene>
<proteinExistence type="predicted"/>
<evidence type="ECO:0000313" key="2">
    <source>
        <dbReference type="Proteomes" id="UP000323653"/>
    </source>
</evidence>
<dbReference type="KEGG" id="pej:FYC62_08060"/>
<evidence type="ECO:0000313" key="1">
    <source>
        <dbReference type="EMBL" id="QEK51617.1"/>
    </source>
</evidence>
<protein>
    <submittedName>
        <fullName evidence="1">DUF4287 domain-containing protein</fullName>
    </submittedName>
</protein>
<sequence length="64" mass="7220">MNQTTETLMTAIEENTGHPLEHWIEIIRKSGKPDCQAITNFLIEEHQLNPVLAELIAQKAKGSH</sequence>
<name>A0A5C0VHR0_9SPHI</name>
<accession>A0A5C0VHR0</accession>
<dbReference type="InterPro" id="IPR025629">
    <property type="entry name" value="DUF4287"/>
</dbReference>
<dbReference type="Pfam" id="PF14117">
    <property type="entry name" value="DUF4287"/>
    <property type="match status" value="1"/>
</dbReference>
<keyword evidence="2" id="KW-1185">Reference proteome</keyword>